<evidence type="ECO:0000256" key="1">
    <source>
        <dbReference type="SAM" id="SignalP"/>
    </source>
</evidence>
<protein>
    <recommendedName>
        <fullName evidence="4">Lipoprotein</fullName>
    </recommendedName>
</protein>
<accession>A0A101HK87</accession>
<keyword evidence="1" id="KW-0732">Signal</keyword>
<reference evidence="3" key="1">
    <citation type="journal article" date="2015" name="MBio">
        <title>Genome-Resolved Metagenomic Analysis Reveals Roles for Candidate Phyla and Other Microbial Community Members in Biogeochemical Transformations in Oil Reservoirs.</title>
        <authorList>
            <person name="Hu P."/>
            <person name="Tom L."/>
            <person name="Singh A."/>
            <person name="Thomas B.C."/>
            <person name="Baker B.J."/>
            <person name="Piceno Y.M."/>
            <person name="Andersen G.L."/>
            <person name="Banfield J.F."/>
        </authorList>
    </citation>
    <scope>NUCLEOTIDE SEQUENCE [LARGE SCALE GENOMIC DNA]</scope>
</reference>
<dbReference type="PROSITE" id="PS51257">
    <property type="entry name" value="PROKAR_LIPOPROTEIN"/>
    <property type="match status" value="1"/>
</dbReference>
<feature type="signal peptide" evidence="1">
    <location>
        <begin position="1"/>
        <end position="24"/>
    </location>
</feature>
<dbReference type="EMBL" id="LGGN01000043">
    <property type="protein sequence ID" value="KUK78350.1"/>
    <property type="molecule type" value="Genomic_DNA"/>
</dbReference>
<dbReference type="Proteomes" id="UP000053860">
    <property type="component" value="Unassembled WGS sequence"/>
</dbReference>
<dbReference type="AlphaFoldDB" id="A0A101HK87"/>
<sequence length="187" mass="21805">MQVRILFLLFIGLLLGCNSENVFVDDTPGQVLMLKVDYTTNRFEGGTEFHFSRSTDDFTIENEYKEPGDFGNVKLRYKELNEPLFEGTIHWMGLGEMLFPEKLEPARNFDRLVTEDIVYPVNGFEDVFNPLNLDLEYDAAWFAVQNLVKAREYLRANPAQKVKLFLYTPSVGEGNPEDWDWIIYLKR</sequence>
<organism evidence="2 3">
    <name type="scientific">Proteiniphilum acetatigenes</name>
    <dbReference type="NCBI Taxonomy" id="294710"/>
    <lineage>
        <taxon>Bacteria</taxon>
        <taxon>Pseudomonadati</taxon>
        <taxon>Bacteroidota</taxon>
        <taxon>Bacteroidia</taxon>
        <taxon>Bacteroidales</taxon>
        <taxon>Dysgonomonadaceae</taxon>
        <taxon>Proteiniphilum</taxon>
    </lineage>
</organism>
<evidence type="ECO:0000313" key="3">
    <source>
        <dbReference type="Proteomes" id="UP000053860"/>
    </source>
</evidence>
<evidence type="ECO:0008006" key="4">
    <source>
        <dbReference type="Google" id="ProtNLM"/>
    </source>
</evidence>
<name>A0A101HK87_9BACT</name>
<proteinExistence type="predicted"/>
<evidence type="ECO:0000313" key="2">
    <source>
        <dbReference type="EMBL" id="KUK78350.1"/>
    </source>
</evidence>
<feature type="chain" id="PRO_5007096964" description="Lipoprotein" evidence="1">
    <location>
        <begin position="25"/>
        <end position="187"/>
    </location>
</feature>
<gene>
    <name evidence="2" type="ORF">XD92_0370</name>
</gene>
<comment type="caution">
    <text evidence="2">The sequence shown here is derived from an EMBL/GenBank/DDBJ whole genome shotgun (WGS) entry which is preliminary data.</text>
</comment>